<comment type="function">
    <text evidence="1">Is required not only for elongation of protein synthesis but also for the initiation of all mRNA translation through initiator tRNA(fMet) aminoacylation.</text>
</comment>
<feature type="domain" description="Methionyl/Leucyl tRNA synthetase" evidence="12">
    <location>
        <begin position="6"/>
        <end position="147"/>
    </location>
</feature>
<dbReference type="GO" id="GO:0006431">
    <property type="term" value="P:methionyl-tRNA aminoacylation"/>
    <property type="evidence" value="ECO:0007669"/>
    <property type="project" value="InterPro"/>
</dbReference>
<comment type="caution">
    <text evidence="13">The sequence shown here is derived from an EMBL/GenBank/DDBJ whole genome shotgun (WGS) entry which is preliminary data.</text>
</comment>
<dbReference type="STRING" id="1798507.A3A34_00520"/>
<evidence type="ECO:0000256" key="4">
    <source>
        <dbReference type="ARBA" id="ARBA00022598"/>
    </source>
</evidence>
<evidence type="ECO:0000313" key="13">
    <source>
        <dbReference type="EMBL" id="OGG76070.1"/>
    </source>
</evidence>
<accession>A0A1F6ER14</accession>
<dbReference type="InterPro" id="IPR033911">
    <property type="entry name" value="MetRS_core"/>
</dbReference>
<dbReference type="Gene3D" id="1.10.730.10">
    <property type="entry name" value="Isoleucyl-tRNA Synthetase, Domain 1"/>
    <property type="match status" value="1"/>
</dbReference>
<dbReference type="InterPro" id="IPR013155">
    <property type="entry name" value="M/V/L/I-tRNA-synth_anticd-bd"/>
</dbReference>
<evidence type="ECO:0000259" key="11">
    <source>
        <dbReference type="Pfam" id="PF08264"/>
    </source>
</evidence>
<gene>
    <name evidence="13" type="ORF">A3A34_00520</name>
</gene>
<dbReference type="SUPFAM" id="SSF52374">
    <property type="entry name" value="Nucleotidylyl transferase"/>
    <property type="match status" value="1"/>
</dbReference>
<reference evidence="13 14" key="1">
    <citation type="journal article" date="2016" name="Nat. Commun.">
        <title>Thousands of microbial genomes shed light on interconnected biogeochemical processes in an aquifer system.</title>
        <authorList>
            <person name="Anantharaman K."/>
            <person name="Brown C.T."/>
            <person name="Hug L.A."/>
            <person name="Sharon I."/>
            <person name="Castelle C.J."/>
            <person name="Probst A.J."/>
            <person name="Thomas B.C."/>
            <person name="Singh A."/>
            <person name="Wilkins M.J."/>
            <person name="Karaoz U."/>
            <person name="Brodie E.L."/>
            <person name="Williams K.H."/>
            <person name="Hubbard S.S."/>
            <person name="Banfield J.F."/>
        </authorList>
    </citation>
    <scope>NUCLEOTIDE SEQUENCE [LARGE SCALE GENOMIC DNA]</scope>
</reference>
<organism evidence="13 14">
    <name type="scientific">Candidatus Kaiserbacteria bacterium RIFCSPLOWO2_01_FULL_50_24</name>
    <dbReference type="NCBI Taxonomy" id="1798507"/>
    <lineage>
        <taxon>Bacteria</taxon>
        <taxon>Candidatus Kaiseribacteriota</taxon>
    </lineage>
</organism>
<evidence type="ECO:0000256" key="6">
    <source>
        <dbReference type="ARBA" id="ARBA00022840"/>
    </source>
</evidence>
<dbReference type="Gene3D" id="2.170.220.10">
    <property type="match status" value="1"/>
</dbReference>
<dbReference type="SUPFAM" id="SSF47323">
    <property type="entry name" value="Anticodon-binding domain of a subclass of class I aminoacyl-tRNA synthetases"/>
    <property type="match status" value="1"/>
</dbReference>
<dbReference type="InterPro" id="IPR015413">
    <property type="entry name" value="Methionyl/Leucyl_tRNA_Synth"/>
</dbReference>
<comment type="similarity">
    <text evidence="10">Belongs to the class-I aminoacyl-tRNA synthetase family.</text>
</comment>
<dbReference type="InterPro" id="IPR009080">
    <property type="entry name" value="tRNAsynth_Ia_anticodon-bd"/>
</dbReference>
<evidence type="ECO:0000259" key="12">
    <source>
        <dbReference type="Pfam" id="PF09334"/>
    </source>
</evidence>
<evidence type="ECO:0000256" key="3">
    <source>
        <dbReference type="ARBA" id="ARBA00018753"/>
    </source>
</evidence>
<evidence type="ECO:0000256" key="1">
    <source>
        <dbReference type="ARBA" id="ARBA00003314"/>
    </source>
</evidence>
<protein>
    <recommendedName>
        <fullName evidence="3">Methionine--tRNA ligase</fullName>
        <ecNumber evidence="2">6.1.1.10</ecNumber>
    </recommendedName>
    <alternativeName>
        <fullName evidence="9">Methionyl-tRNA synthetase</fullName>
    </alternativeName>
</protein>
<dbReference type="InterPro" id="IPR014729">
    <property type="entry name" value="Rossmann-like_a/b/a_fold"/>
</dbReference>
<dbReference type="EC" id="6.1.1.10" evidence="2"/>
<dbReference type="NCBIfam" id="TIGR00398">
    <property type="entry name" value="metG"/>
    <property type="match status" value="1"/>
</dbReference>
<dbReference type="PANTHER" id="PTHR43326">
    <property type="entry name" value="METHIONYL-TRNA SYNTHETASE"/>
    <property type="match status" value="1"/>
</dbReference>
<dbReference type="PRINTS" id="PR01041">
    <property type="entry name" value="TRNASYNTHMET"/>
</dbReference>
<evidence type="ECO:0000313" key="14">
    <source>
        <dbReference type="Proteomes" id="UP000178587"/>
    </source>
</evidence>
<dbReference type="GO" id="GO:0004825">
    <property type="term" value="F:methionine-tRNA ligase activity"/>
    <property type="evidence" value="ECO:0007669"/>
    <property type="project" value="UniProtKB-EC"/>
</dbReference>
<name>A0A1F6ER14_9BACT</name>
<dbReference type="InterPro" id="IPR023457">
    <property type="entry name" value="Met-tRNA_synth_2"/>
</dbReference>
<evidence type="ECO:0000256" key="8">
    <source>
        <dbReference type="ARBA" id="ARBA00023146"/>
    </source>
</evidence>
<dbReference type="Proteomes" id="UP000178587">
    <property type="component" value="Unassembled WGS sequence"/>
</dbReference>
<dbReference type="EMBL" id="MFLU01000004">
    <property type="protein sequence ID" value="OGG76070.1"/>
    <property type="molecule type" value="Genomic_DNA"/>
</dbReference>
<dbReference type="AlphaFoldDB" id="A0A1F6ER14"/>
<sequence>MSKAFFLTTTLPYVNADPHVGFALEIVQADALARYHALQGDEVFFNTGTDEHGQKIYQKALEEGKEPQAYADEYAEKFRRLKEKLNLYSDIHFIRTTDANHKLAAQEFWKRCDVSGDIEKKHYKTRYCVGCELEKTDSELVGGACPTHPNLQIEIREEENYFFKFSRYQKPLLEMYERNPEFVVPDFRFNEIKKFIESGLEDFSISRLKEKMPWGVEVPGDPDHVMFVWFDALINYISTLGWPCYAPPSKKATEGHSKASQGKPEDMFTKFWGTKDAPNAIQVAGKDQIRQQAAMWQAMLMSARLPPTKQIFIHGFITSGGHKMSKSLGNVVDPLLIVDEYGADALRYFLLRHIHPFEDSDFTMERFKEAYNADLVNGLGNLVARIMKLAEDNLSELIQRPEPQGFTKEYTDALEAYDFNRAMQYVWERIQALDQKITKTEPFRLVKSEPEKGKALITEMTEELYGIGRILNPFMPDTSEKIKKTILENKKPDNLFPRKN</sequence>
<dbReference type="Pfam" id="PF08264">
    <property type="entry name" value="Anticodon_1"/>
    <property type="match status" value="1"/>
</dbReference>
<keyword evidence="4 10" id="KW-0436">Ligase</keyword>
<evidence type="ECO:0000256" key="7">
    <source>
        <dbReference type="ARBA" id="ARBA00022917"/>
    </source>
</evidence>
<dbReference type="GO" id="GO:0005524">
    <property type="term" value="F:ATP binding"/>
    <property type="evidence" value="ECO:0007669"/>
    <property type="project" value="UniProtKB-KW"/>
</dbReference>
<dbReference type="FunFam" id="2.170.220.10:FF:000003">
    <property type="entry name" value="Methionine--tRNA ligase"/>
    <property type="match status" value="1"/>
</dbReference>
<keyword evidence="7 10" id="KW-0648">Protein biosynthesis</keyword>
<dbReference type="CDD" id="cd00814">
    <property type="entry name" value="MetRS_core"/>
    <property type="match status" value="1"/>
</dbReference>
<feature type="domain" description="Methionyl/Leucyl tRNA synthetase" evidence="12">
    <location>
        <begin position="154"/>
        <end position="387"/>
    </location>
</feature>
<dbReference type="InterPro" id="IPR014758">
    <property type="entry name" value="Met-tRNA_synth"/>
</dbReference>
<proteinExistence type="inferred from homology"/>
<evidence type="ECO:0000256" key="9">
    <source>
        <dbReference type="ARBA" id="ARBA00030904"/>
    </source>
</evidence>
<feature type="domain" description="Methionyl/Valyl/Leucyl/Isoleucyl-tRNA synthetase anticodon-binding" evidence="11">
    <location>
        <begin position="406"/>
        <end position="486"/>
    </location>
</feature>
<dbReference type="Gene3D" id="3.40.50.620">
    <property type="entry name" value="HUPs"/>
    <property type="match status" value="1"/>
</dbReference>
<evidence type="ECO:0000256" key="10">
    <source>
        <dbReference type="RuleBase" id="RU363039"/>
    </source>
</evidence>
<evidence type="ECO:0000256" key="5">
    <source>
        <dbReference type="ARBA" id="ARBA00022741"/>
    </source>
</evidence>
<dbReference type="Pfam" id="PF09334">
    <property type="entry name" value="tRNA-synt_1g"/>
    <property type="match status" value="2"/>
</dbReference>
<keyword evidence="5 10" id="KW-0547">Nucleotide-binding</keyword>
<keyword evidence="8 10" id="KW-0030">Aminoacyl-tRNA synthetase</keyword>
<keyword evidence="6 10" id="KW-0067">ATP-binding</keyword>
<evidence type="ECO:0000256" key="2">
    <source>
        <dbReference type="ARBA" id="ARBA00012838"/>
    </source>
</evidence>
<dbReference type="PANTHER" id="PTHR43326:SF1">
    <property type="entry name" value="METHIONINE--TRNA LIGASE, MITOCHONDRIAL"/>
    <property type="match status" value="1"/>
</dbReference>